<dbReference type="EMBL" id="JARKIB010000106">
    <property type="protein sequence ID" value="KAJ7739541.1"/>
    <property type="molecule type" value="Genomic_DNA"/>
</dbReference>
<name>A0AAD7IBU4_9AGAR</name>
<reference evidence="1" key="1">
    <citation type="submission" date="2023-03" db="EMBL/GenBank/DDBJ databases">
        <title>Massive genome expansion in bonnet fungi (Mycena s.s.) driven by repeated elements and novel gene families across ecological guilds.</title>
        <authorList>
            <consortium name="Lawrence Berkeley National Laboratory"/>
            <person name="Harder C.B."/>
            <person name="Miyauchi S."/>
            <person name="Viragh M."/>
            <person name="Kuo A."/>
            <person name="Thoen E."/>
            <person name="Andreopoulos B."/>
            <person name="Lu D."/>
            <person name="Skrede I."/>
            <person name="Drula E."/>
            <person name="Henrissat B."/>
            <person name="Morin E."/>
            <person name="Kohler A."/>
            <person name="Barry K."/>
            <person name="LaButti K."/>
            <person name="Morin E."/>
            <person name="Salamov A."/>
            <person name="Lipzen A."/>
            <person name="Mereny Z."/>
            <person name="Hegedus B."/>
            <person name="Baldrian P."/>
            <person name="Stursova M."/>
            <person name="Weitz H."/>
            <person name="Taylor A."/>
            <person name="Grigoriev I.V."/>
            <person name="Nagy L.G."/>
            <person name="Martin F."/>
            <person name="Kauserud H."/>
        </authorList>
    </citation>
    <scope>NUCLEOTIDE SEQUENCE</scope>
    <source>
        <strain evidence="1">CBHHK182m</strain>
    </source>
</reference>
<sequence>LCYPSGSAERLDMNVPLRGGTFSELDLFLANLFPNGFFSHRIARIPGTDIPLLTAWRIYFTTGKYNAPVNQCLLACFKIQWYGNIVIAKQRRGSDKVVQVRQNEDECGHILISL</sequence>
<proteinExistence type="predicted"/>
<comment type="caution">
    <text evidence="1">The sequence shown here is derived from an EMBL/GenBank/DDBJ whole genome shotgun (WGS) entry which is preliminary data.</text>
</comment>
<evidence type="ECO:0000313" key="1">
    <source>
        <dbReference type="EMBL" id="KAJ7739541.1"/>
    </source>
</evidence>
<dbReference type="Proteomes" id="UP001215598">
    <property type="component" value="Unassembled WGS sequence"/>
</dbReference>
<keyword evidence="2" id="KW-1185">Reference proteome</keyword>
<evidence type="ECO:0000313" key="2">
    <source>
        <dbReference type="Proteomes" id="UP001215598"/>
    </source>
</evidence>
<gene>
    <name evidence="1" type="ORF">B0H16DRAFT_1324847</name>
</gene>
<feature type="non-terminal residue" evidence="1">
    <location>
        <position position="1"/>
    </location>
</feature>
<dbReference type="AlphaFoldDB" id="A0AAD7IBU4"/>
<organism evidence="1 2">
    <name type="scientific">Mycena metata</name>
    <dbReference type="NCBI Taxonomy" id="1033252"/>
    <lineage>
        <taxon>Eukaryota</taxon>
        <taxon>Fungi</taxon>
        <taxon>Dikarya</taxon>
        <taxon>Basidiomycota</taxon>
        <taxon>Agaricomycotina</taxon>
        <taxon>Agaricomycetes</taxon>
        <taxon>Agaricomycetidae</taxon>
        <taxon>Agaricales</taxon>
        <taxon>Marasmiineae</taxon>
        <taxon>Mycenaceae</taxon>
        <taxon>Mycena</taxon>
    </lineage>
</organism>
<protein>
    <submittedName>
        <fullName evidence="1">Uncharacterized protein</fullName>
    </submittedName>
</protein>
<accession>A0AAD7IBU4</accession>